<feature type="region of interest" description="Disordered" evidence="2">
    <location>
        <begin position="1019"/>
        <end position="1132"/>
    </location>
</feature>
<keyword evidence="4" id="KW-1185">Reference proteome</keyword>
<dbReference type="SUPFAM" id="SSF50978">
    <property type="entry name" value="WD40 repeat-like"/>
    <property type="match status" value="1"/>
</dbReference>
<feature type="region of interest" description="Disordered" evidence="2">
    <location>
        <begin position="819"/>
        <end position="887"/>
    </location>
</feature>
<evidence type="ECO:0000313" key="3">
    <source>
        <dbReference type="EMBL" id="PNW78811.1"/>
    </source>
</evidence>
<feature type="region of interest" description="Disordered" evidence="2">
    <location>
        <begin position="708"/>
        <end position="741"/>
    </location>
</feature>
<dbReference type="EMBL" id="CM008970">
    <property type="protein sequence ID" value="PNW78811.1"/>
    <property type="molecule type" value="Genomic_DNA"/>
</dbReference>
<organism evidence="3 4">
    <name type="scientific">Chlamydomonas reinhardtii</name>
    <name type="common">Chlamydomonas smithii</name>
    <dbReference type="NCBI Taxonomy" id="3055"/>
    <lineage>
        <taxon>Eukaryota</taxon>
        <taxon>Viridiplantae</taxon>
        <taxon>Chlorophyta</taxon>
        <taxon>core chlorophytes</taxon>
        <taxon>Chlorophyceae</taxon>
        <taxon>CS clade</taxon>
        <taxon>Chlamydomonadales</taxon>
        <taxon>Chlamydomonadaceae</taxon>
        <taxon>Chlamydomonas</taxon>
    </lineage>
</organism>
<dbReference type="InterPro" id="IPR036322">
    <property type="entry name" value="WD40_repeat_dom_sf"/>
</dbReference>
<feature type="repeat" description="WD" evidence="1">
    <location>
        <begin position="124"/>
        <end position="163"/>
    </location>
</feature>
<protein>
    <submittedName>
        <fullName evidence="3">Uncharacterized protein</fullName>
    </submittedName>
</protein>
<feature type="region of interest" description="Disordered" evidence="2">
    <location>
        <begin position="778"/>
        <end position="800"/>
    </location>
</feature>
<dbReference type="InParanoid" id="A0A2K3DE54"/>
<dbReference type="Gene3D" id="2.130.10.10">
    <property type="entry name" value="YVTN repeat-like/Quinoprotein amine dehydrogenase"/>
    <property type="match status" value="1"/>
</dbReference>
<dbReference type="InterPro" id="IPR015943">
    <property type="entry name" value="WD40/YVTN_repeat-like_dom_sf"/>
</dbReference>
<keyword evidence="1" id="KW-0853">WD repeat</keyword>
<reference evidence="3 4" key="1">
    <citation type="journal article" date="2007" name="Science">
        <title>The Chlamydomonas genome reveals the evolution of key animal and plant functions.</title>
        <authorList>
            <person name="Merchant S.S."/>
            <person name="Prochnik S.E."/>
            <person name="Vallon O."/>
            <person name="Harris E.H."/>
            <person name="Karpowicz S.J."/>
            <person name="Witman G.B."/>
            <person name="Terry A."/>
            <person name="Salamov A."/>
            <person name="Fritz-Laylin L.K."/>
            <person name="Marechal-Drouard L."/>
            <person name="Marshall W.F."/>
            <person name="Qu L.H."/>
            <person name="Nelson D.R."/>
            <person name="Sanderfoot A.A."/>
            <person name="Spalding M.H."/>
            <person name="Kapitonov V.V."/>
            <person name="Ren Q."/>
            <person name="Ferris P."/>
            <person name="Lindquist E."/>
            <person name="Shapiro H."/>
            <person name="Lucas S.M."/>
            <person name="Grimwood J."/>
            <person name="Schmutz J."/>
            <person name="Cardol P."/>
            <person name="Cerutti H."/>
            <person name="Chanfreau G."/>
            <person name="Chen C.L."/>
            <person name="Cognat V."/>
            <person name="Croft M.T."/>
            <person name="Dent R."/>
            <person name="Dutcher S."/>
            <person name="Fernandez E."/>
            <person name="Fukuzawa H."/>
            <person name="Gonzalez-Ballester D."/>
            <person name="Gonzalez-Halphen D."/>
            <person name="Hallmann A."/>
            <person name="Hanikenne M."/>
            <person name="Hippler M."/>
            <person name="Inwood W."/>
            <person name="Jabbari K."/>
            <person name="Kalanon M."/>
            <person name="Kuras R."/>
            <person name="Lefebvre P.A."/>
            <person name="Lemaire S.D."/>
            <person name="Lobanov A.V."/>
            <person name="Lohr M."/>
            <person name="Manuell A."/>
            <person name="Meier I."/>
            <person name="Mets L."/>
            <person name="Mittag M."/>
            <person name="Mittelmeier T."/>
            <person name="Moroney J.V."/>
            <person name="Moseley J."/>
            <person name="Napoli C."/>
            <person name="Nedelcu A.M."/>
            <person name="Niyogi K."/>
            <person name="Novoselov S.V."/>
            <person name="Paulsen I.T."/>
            <person name="Pazour G."/>
            <person name="Purton S."/>
            <person name="Ral J.P."/>
            <person name="Riano-Pachon D.M."/>
            <person name="Riekhof W."/>
            <person name="Rymarquis L."/>
            <person name="Schroda M."/>
            <person name="Stern D."/>
            <person name="Umen J."/>
            <person name="Willows R."/>
            <person name="Wilson N."/>
            <person name="Zimmer S.L."/>
            <person name="Allmer J."/>
            <person name="Balk J."/>
            <person name="Bisova K."/>
            <person name="Chen C.J."/>
            <person name="Elias M."/>
            <person name="Gendler K."/>
            <person name="Hauser C."/>
            <person name="Lamb M.R."/>
            <person name="Ledford H."/>
            <person name="Long J.C."/>
            <person name="Minagawa J."/>
            <person name="Page M.D."/>
            <person name="Pan J."/>
            <person name="Pootakham W."/>
            <person name="Roje S."/>
            <person name="Rose A."/>
            <person name="Stahlberg E."/>
            <person name="Terauchi A.M."/>
            <person name="Yang P."/>
            <person name="Ball S."/>
            <person name="Bowler C."/>
            <person name="Dieckmann C.L."/>
            <person name="Gladyshev V.N."/>
            <person name="Green P."/>
            <person name="Jorgensen R."/>
            <person name="Mayfield S."/>
            <person name="Mueller-Roeber B."/>
            <person name="Rajamani S."/>
            <person name="Sayre R.T."/>
            <person name="Brokstein P."/>
            <person name="Dubchak I."/>
            <person name="Goodstein D."/>
            <person name="Hornick L."/>
            <person name="Huang Y.W."/>
            <person name="Jhaveri J."/>
            <person name="Luo Y."/>
            <person name="Martinez D."/>
            <person name="Ngau W.C."/>
            <person name="Otillar B."/>
            <person name="Poliakov A."/>
            <person name="Porter A."/>
            <person name="Szajkowski L."/>
            <person name="Werner G."/>
            <person name="Zhou K."/>
            <person name="Grigoriev I.V."/>
            <person name="Rokhsar D.S."/>
            <person name="Grossman A.R."/>
        </authorList>
    </citation>
    <scope>NUCLEOTIDE SEQUENCE [LARGE SCALE GENOMIC DNA]</scope>
    <source>
        <strain evidence="4">CC-503</strain>
    </source>
</reference>
<feature type="region of interest" description="Disordered" evidence="2">
    <location>
        <begin position="924"/>
        <end position="1000"/>
    </location>
</feature>
<dbReference type="InterPro" id="IPR001680">
    <property type="entry name" value="WD40_rpt"/>
</dbReference>
<dbReference type="PROSITE" id="PS50294">
    <property type="entry name" value="WD_REPEATS_REGION"/>
    <property type="match status" value="1"/>
</dbReference>
<proteinExistence type="predicted"/>
<feature type="compositionally biased region" description="Low complexity" evidence="2">
    <location>
        <begin position="1190"/>
        <end position="1202"/>
    </location>
</feature>
<feature type="compositionally biased region" description="Basic and acidic residues" evidence="2">
    <location>
        <begin position="1287"/>
        <end position="1299"/>
    </location>
</feature>
<dbReference type="Pfam" id="PF00400">
    <property type="entry name" value="WD40"/>
    <property type="match status" value="1"/>
</dbReference>
<dbReference type="OMA" id="ARITECE"/>
<dbReference type="ExpressionAtlas" id="A0A2K3DE54">
    <property type="expression patterns" value="baseline and differential"/>
</dbReference>
<feature type="compositionally biased region" description="Low complexity" evidence="2">
    <location>
        <begin position="609"/>
        <end position="622"/>
    </location>
</feature>
<feature type="region of interest" description="Disordered" evidence="2">
    <location>
        <begin position="643"/>
        <end position="673"/>
    </location>
</feature>
<feature type="region of interest" description="Disordered" evidence="2">
    <location>
        <begin position="601"/>
        <end position="622"/>
    </location>
</feature>
<evidence type="ECO:0000256" key="1">
    <source>
        <dbReference type="PROSITE-ProRule" id="PRU00221"/>
    </source>
</evidence>
<dbReference type="STRING" id="3055.A0A2K3DE54"/>
<sequence>MHQGSSTLFVARLPLVNDGWLAAGREVALVRPHPLLKSLLSVVDSHGILRVVRLGEGAARSSVVAAYELQLSTAGGFTQPVAKAWSALEHQPDDGVLLSQAGSGRIMFAQLPLGEGEAGPVFLFGSHEAPVLALASTRELLLSGGADGCVRLWSLDTGAQIDSAQQPGGLVAVTAVAFVGPLMAAAGTDRGDVAVLDCSGGRLEAVARFRADAGPVSALAARVSPRQAADVAVAEAPRGLDGGGVLPAPVGLSWRDGGRGATWSGAVDPPLLAVASTAGWLHVFSASATGTATAADCGCWVHAYAGAVSGQPHLSFSPDGRYLAVASGAGTGRLVVLDTCSGSRQSGPHSSMAVMAEQRYPGPLAGGGFLPAAAGGSELVALQRGGGLAGGVRLRLYAAPTAAAMGLPELIQLTFPVHDAGSGHGPQRGVQPGALDTAEQAELQEGQDFLDWLQLKAGGAPAAAAASGFAPGDANAAASPGAAAAALVSGDTPSPMGMLLGRGRGQYGYEGIGVSGNVGGGWGARAGAVPKTDAARAGGYTPATVPLESPYPGLVVAARGTAPRSPLAPVRGSAASVSGLATSPSTAAAIARAGLGGALEAGEGGASGRGTSSPAAEPWASPPLGAGAAGVAGGIAAGMAEGSARASAGGGGAGGSPARTWQAVPPATQPTPRSWITGLPPRPDLLPAPLPPQSSSAAVMATPGHERLRSVMPNPVGGGGTRYAPRGSDSGVDPGLSEGLGDTDAGELPHTGTLLPVATSTSAAAAGRYAAAAQPSFEDYDQTGLPDSAAAVGEEDGEAPLEATAAGVGHGEWRRQAAAFAEEAEAEEQPRAARPPRPSAEDYELATSSRGAPSPQAAGGYGTADAAGGWGGGTWRQNDNSMEGGGSEAWFRSSISASAGIAGTAAPAAGAGSFRFVTLPMSQPRATQPAGSQAFGQSLAGGSLDAGDGGGWGADAYNPDPASDEPQDEDGGADDAGGDAQVDLDADAAAEAQDWSQRRYSPLEQAAYLSRQLADLQLEVGGSAQGEGQEQGAEEQLEEGEEEEDGALMPRGAAGLPAPSRRGNNEDVEDAQPHQSLHPHGSRMHAWRHEQLQPIEEEQESRKEEAQAAEQAQEEEGNDDAGAGLGTAAQLPSDSVHVGYSLLPRPEEHEEQVSAAGLWEGFANADVLSGRGMAQAATVEVGARGGVRAAAAPGRPAWPSARLRQSPAGSSHRMQLSGEPPSPLAAAAPAGAASAASGAALGPAIEQAGWTGRQMLMQLRHRKPPVPGTSAATVTHGGVAGLSDVVRPSERSPAVERHKGSWGGETTPGQHSPARSRLQSPGVLLGSPSTSATGSTMAAAARRAEAPSASAPGAAGRGAPAAAARSSKAATSAATQAQPTAGSRMHLAYLRQQRQQHHQARVQARQLAAEAPASTNSTPVAAATGAGSRPGRALATGRPSRNGRSPTLAGPVASESPLHGQFAAFRGGGGVSGGARLGGSRPAPAHQPSNRREAQAAVAAAAPSGGVTHSEDDDVAYAAAMQADEDAAEAAATPGALPQFGATALLLRKMEGLRDVLESPPPGALPPPSEAAWVTGAGLPLDVTAAAAAVGMSEAAAEEAARRAATRAANVPFDAAVYDELPPVHYVPAKAPTTKAQLDPRWVASRQQRPEMWSLWRPAEVASEVCNTRGVAMYTAPSAAEVARSLLRIH</sequence>
<accession>A0A2K3DE54</accession>
<dbReference type="PROSITE" id="PS50082">
    <property type="entry name" value="WD_REPEATS_2"/>
    <property type="match status" value="1"/>
</dbReference>
<feature type="compositionally biased region" description="Polar residues" evidence="2">
    <location>
        <begin position="924"/>
        <end position="936"/>
    </location>
</feature>
<dbReference type="Proteomes" id="UP000006906">
    <property type="component" value="Chromosome 9"/>
</dbReference>
<dbReference type="KEGG" id="cre:CHLRE_09g390912v5"/>
<gene>
    <name evidence="3" type="ORF">CHLRE_09g390912v5</name>
</gene>
<dbReference type="SMART" id="SM00320">
    <property type="entry name" value="WD40"/>
    <property type="match status" value="2"/>
</dbReference>
<feature type="compositionally biased region" description="Low complexity" evidence="2">
    <location>
        <begin position="1019"/>
        <end position="1031"/>
    </location>
</feature>
<feature type="region of interest" description="Disordered" evidence="2">
    <location>
        <begin position="1190"/>
        <end position="1229"/>
    </location>
</feature>
<feature type="region of interest" description="Disordered" evidence="2">
    <location>
        <begin position="1283"/>
        <end position="1510"/>
    </location>
</feature>
<dbReference type="Gramene" id="PNW78811">
    <property type="protein sequence ID" value="PNW78811"/>
    <property type="gene ID" value="CHLRE_09g390912v5"/>
</dbReference>
<name>A0A2K3DE54_CHLRE</name>
<dbReference type="OrthoDB" id="549805at2759"/>
<dbReference type="GeneID" id="5720642"/>
<feature type="compositionally biased region" description="Acidic residues" evidence="2">
    <location>
        <begin position="1032"/>
        <end position="1046"/>
    </location>
</feature>
<feature type="compositionally biased region" description="Gly residues" evidence="2">
    <location>
        <begin position="1466"/>
        <end position="1477"/>
    </location>
</feature>
<evidence type="ECO:0000256" key="2">
    <source>
        <dbReference type="SAM" id="MobiDB-lite"/>
    </source>
</evidence>
<feature type="compositionally biased region" description="Low complexity" evidence="2">
    <location>
        <begin position="1326"/>
        <end position="1393"/>
    </location>
</feature>
<evidence type="ECO:0000313" key="4">
    <source>
        <dbReference type="Proteomes" id="UP000006906"/>
    </source>
</evidence>
<dbReference type="RefSeq" id="XP_042921151.1">
    <property type="nucleotide sequence ID" value="XM_043065574.1"/>
</dbReference>
<feature type="compositionally biased region" description="Acidic residues" evidence="2">
    <location>
        <begin position="962"/>
        <end position="988"/>
    </location>
</feature>